<keyword evidence="3" id="KW-1185">Reference proteome</keyword>
<evidence type="ECO:0000313" key="3">
    <source>
        <dbReference type="Proteomes" id="UP000675920"/>
    </source>
</evidence>
<protein>
    <submittedName>
        <fullName evidence="4">Uncharacterized protein</fullName>
    </submittedName>
</protein>
<sequence>MPRTAAGREVPADMAVAPPAAPRGLTAPDAATSVPAHGLACRRLWRIAGWLAALGLIGATLAAWRQPGLVLDLFGQIYSCM</sequence>
<organism evidence="3 4">
    <name type="scientific">Derxia gummosa DSM 723</name>
    <dbReference type="NCBI Taxonomy" id="1121388"/>
    <lineage>
        <taxon>Bacteria</taxon>
        <taxon>Pseudomonadati</taxon>
        <taxon>Pseudomonadota</taxon>
        <taxon>Betaproteobacteria</taxon>
        <taxon>Burkholderiales</taxon>
        <taxon>Alcaligenaceae</taxon>
        <taxon>Derxia</taxon>
    </lineage>
</organism>
<feature type="transmembrane region" description="Helical" evidence="2">
    <location>
        <begin position="47"/>
        <end position="64"/>
    </location>
</feature>
<keyword evidence="2" id="KW-1133">Transmembrane helix</keyword>
<name>A0A8B6X0G8_9BURK</name>
<feature type="region of interest" description="Disordered" evidence="1">
    <location>
        <begin position="1"/>
        <end position="21"/>
    </location>
</feature>
<keyword evidence="2" id="KW-0472">Membrane</keyword>
<dbReference type="RefSeq" id="WP_028309848.1">
    <property type="nucleotide sequence ID" value="NZ_AXWS01000001.1"/>
</dbReference>
<evidence type="ECO:0000256" key="2">
    <source>
        <dbReference type="SAM" id="Phobius"/>
    </source>
</evidence>
<dbReference type="Proteomes" id="UP000675920">
    <property type="component" value="Unplaced"/>
</dbReference>
<evidence type="ECO:0000313" key="4">
    <source>
        <dbReference type="RefSeq" id="WP_028309848.1"/>
    </source>
</evidence>
<reference evidence="4" key="1">
    <citation type="submission" date="2025-08" db="UniProtKB">
        <authorList>
            <consortium name="RefSeq"/>
        </authorList>
    </citation>
    <scope>IDENTIFICATION</scope>
</reference>
<accession>A0A8B6X0G8</accession>
<dbReference type="AlphaFoldDB" id="A0A8B6X0G8"/>
<proteinExistence type="predicted"/>
<evidence type="ECO:0000256" key="1">
    <source>
        <dbReference type="SAM" id="MobiDB-lite"/>
    </source>
</evidence>
<keyword evidence="2" id="KW-0812">Transmembrane</keyword>